<name>A0A6C0B0I4_9ZZZZ</name>
<feature type="transmembrane region" description="Helical" evidence="1">
    <location>
        <begin position="33"/>
        <end position="52"/>
    </location>
</feature>
<feature type="transmembrane region" description="Helical" evidence="1">
    <location>
        <begin position="113"/>
        <end position="132"/>
    </location>
</feature>
<feature type="transmembrane region" description="Helical" evidence="1">
    <location>
        <begin position="138"/>
        <end position="160"/>
    </location>
</feature>
<keyword evidence="1" id="KW-0812">Transmembrane</keyword>
<reference evidence="2" key="1">
    <citation type="journal article" date="2020" name="Nature">
        <title>Giant virus diversity and host interactions through global metagenomics.</title>
        <authorList>
            <person name="Schulz F."/>
            <person name="Roux S."/>
            <person name="Paez-Espino D."/>
            <person name="Jungbluth S."/>
            <person name="Walsh D.A."/>
            <person name="Denef V.J."/>
            <person name="McMahon K.D."/>
            <person name="Konstantinidis K.T."/>
            <person name="Eloe-Fadrosh E.A."/>
            <person name="Kyrpides N.C."/>
            <person name="Woyke T."/>
        </authorList>
    </citation>
    <scope>NUCLEOTIDE SEQUENCE</scope>
    <source>
        <strain evidence="2">GVMAG-M-3300009185-36</strain>
    </source>
</reference>
<sequence>MLKEFMLLFALMLFVLATYYVIQYAHGQVPSHTGVVAIISLIGSVCYPIYYFSSVNSAHREQVFDAILPIGALVGRVNESLQDPLDSAEGRVRGLAGDAAAAMDSGIDRATGGLANATFAYGSTALIATASASYVPGLAALLSGPLGWFLIPLLALFIGISREGNRRILGGKRVKRRA</sequence>
<proteinExistence type="predicted"/>
<protein>
    <submittedName>
        <fullName evidence="2">Uncharacterized protein</fullName>
    </submittedName>
</protein>
<evidence type="ECO:0000256" key="1">
    <source>
        <dbReference type="SAM" id="Phobius"/>
    </source>
</evidence>
<evidence type="ECO:0000313" key="2">
    <source>
        <dbReference type="EMBL" id="QHS85745.1"/>
    </source>
</evidence>
<organism evidence="2">
    <name type="scientific">viral metagenome</name>
    <dbReference type="NCBI Taxonomy" id="1070528"/>
    <lineage>
        <taxon>unclassified sequences</taxon>
        <taxon>metagenomes</taxon>
        <taxon>organismal metagenomes</taxon>
    </lineage>
</organism>
<keyword evidence="1" id="KW-0472">Membrane</keyword>
<keyword evidence="1" id="KW-1133">Transmembrane helix</keyword>
<dbReference type="EMBL" id="MN739048">
    <property type="protein sequence ID" value="QHS85745.1"/>
    <property type="molecule type" value="Genomic_DNA"/>
</dbReference>
<dbReference type="AlphaFoldDB" id="A0A6C0B0I4"/>
<accession>A0A6C0B0I4</accession>